<dbReference type="EMBL" id="LUEZ02000087">
    <property type="protein sequence ID" value="RDB18782.1"/>
    <property type="molecule type" value="Genomic_DNA"/>
</dbReference>
<sequence length="91" mass="10453">MDATAKQEQTTRYTFELSPTASVPTIRSGYVYSPGRMFQGEDGYATMLNSYKLAFVCSRFCFFYQRCIPVSPRSRFMRYPKSVTLPSTMLS</sequence>
<name>A0A369JBS7_HYPMA</name>
<reference evidence="1" key="1">
    <citation type="submission" date="2018-04" db="EMBL/GenBank/DDBJ databases">
        <title>Whole genome sequencing of Hypsizygus marmoreus.</title>
        <authorList>
            <person name="Choi I.-G."/>
            <person name="Min B."/>
            <person name="Kim J.-G."/>
            <person name="Kim S."/>
            <person name="Oh Y.-L."/>
            <person name="Kong W.-S."/>
            <person name="Park H."/>
            <person name="Jeong J."/>
            <person name="Song E.-S."/>
        </authorList>
    </citation>
    <scope>NUCLEOTIDE SEQUENCE [LARGE SCALE GENOMIC DNA]</scope>
    <source>
        <strain evidence="1">51987-8</strain>
    </source>
</reference>
<organism evidence="1 2">
    <name type="scientific">Hypsizygus marmoreus</name>
    <name type="common">White beech mushroom</name>
    <name type="synonym">Agaricus marmoreus</name>
    <dbReference type="NCBI Taxonomy" id="39966"/>
    <lineage>
        <taxon>Eukaryota</taxon>
        <taxon>Fungi</taxon>
        <taxon>Dikarya</taxon>
        <taxon>Basidiomycota</taxon>
        <taxon>Agaricomycotina</taxon>
        <taxon>Agaricomycetes</taxon>
        <taxon>Agaricomycetidae</taxon>
        <taxon>Agaricales</taxon>
        <taxon>Tricholomatineae</taxon>
        <taxon>Lyophyllaceae</taxon>
        <taxon>Hypsizygus</taxon>
    </lineage>
</organism>
<proteinExistence type="predicted"/>
<evidence type="ECO:0000313" key="2">
    <source>
        <dbReference type="Proteomes" id="UP000076154"/>
    </source>
</evidence>
<dbReference type="InParanoid" id="A0A369JBS7"/>
<keyword evidence="2" id="KW-1185">Reference proteome</keyword>
<evidence type="ECO:0000313" key="1">
    <source>
        <dbReference type="EMBL" id="RDB18782.1"/>
    </source>
</evidence>
<accession>A0A369JBS7</accession>
<dbReference type="Proteomes" id="UP000076154">
    <property type="component" value="Unassembled WGS sequence"/>
</dbReference>
<comment type="caution">
    <text evidence="1">The sequence shown here is derived from an EMBL/GenBank/DDBJ whole genome shotgun (WGS) entry which is preliminary data.</text>
</comment>
<protein>
    <submittedName>
        <fullName evidence="1">Uncharacterized protein</fullName>
    </submittedName>
</protein>
<dbReference type="AlphaFoldDB" id="A0A369JBS7"/>
<gene>
    <name evidence="1" type="ORF">Hypma_014602</name>
</gene>